<evidence type="ECO:0000256" key="8">
    <source>
        <dbReference type="ARBA" id="ARBA00023242"/>
    </source>
</evidence>
<dbReference type="SUPFAM" id="SSF47113">
    <property type="entry name" value="Histone-fold"/>
    <property type="match status" value="1"/>
</dbReference>
<dbReference type="InterPro" id="IPR035425">
    <property type="entry name" value="CENP-T/H4_C"/>
</dbReference>
<dbReference type="PRINTS" id="PR00623">
    <property type="entry name" value="HISTONEH4"/>
</dbReference>
<evidence type="ECO:0000256" key="9">
    <source>
        <dbReference type="ARBA" id="ARBA00023269"/>
    </source>
</evidence>
<dbReference type="PANTHER" id="PTHR10484">
    <property type="entry name" value="HISTONE H4"/>
    <property type="match status" value="1"/>
</dbReference>
<evidence type="ECO:0000256" key="5">
    <source>
        <dbReference type="ARBA" id="ARBA00011538"/>
    </source>
</evidence>
<comment type="similarity">
    <text evidence="4 10">Belongs to the histone H4 family.</text>
</comment>
<keyword evidence="7 10" id="KW-0238">DNA-binding</keyword>
<protein>
    <recommendedName>
        <fullName evidence="10">Histone H4</fullName>
    </recommendedName>
</protein>
<gene>
    <name evidence="13" type="ORF">NLU13_0688</name>
</gene>
<evidence type="ECO:0000256" key="10">
    <source>
        <dbReference type="RuleBase" id="RU000528"/>
    </source>
</evidence>
<dbReference type="InterPro" id="IPR001951">
    <property type="entry name" value="Histone_H4"/>
</dbReference>
<sequence length="142" mass="15847">MPTVPARGGPGGKGKSRLGIGGGKTFKRSTARNRKILRDNIYGITKPDIRRLARRGGVKRISATIYEEARQALKQFLEKILRDCATYVDHRQAKTVTVADVIYSLRRNGRTLYGFDNDGIAKGRNPKRLTSRPDLAGRYDSD</sequence>
<accession>A0AA39LBI7</accession>
<name>A0AA39LBI7_SARSR</name>
<evidence type="ECO:0000256" key="1">
    <source>
        <dbReference type="ARBA" id="ARBA00002001"/>
    </source>
</evidence>
<keyword evidence="6 10" id="KW-0158">Chromosome</keyword>
<keyword evidence="14" id="KW-1185">Reference proteome</keyword>
<comment type="caution">
    <text evidence="13">The sequence shown here is derived from an EMBL/GenBank/DDBJ whole genome shotgun (WGS) entry which is preliminary data.</text>
</comment>
<comment type="subunit">
    <text evidence="5 10">The nucleosome is a histone octamer containing two molecules each of H2A, H2B, H3 and H4 assembled in one H3-H4 heterotetramer and two H2A-H2B heterodimers. The octamer wraps approximately 147 bp of DNA.</text>
</comment>
<dbReference type="SMART" id="SM00417">
    <property type="entry name" value="H4"/>
    <property type="match status" value="1"/>
</dbReference>
<dbReference type="EMBL" id="JAPDFR010000001">
    <property type="protein sequence ID" value="KAK0391187.1"/>
    <property type="molecule type" value="Genomic_DNA"/>
</dbReference>
<evidence type="ECO:0000256" key="2">
    <source>
        <dbReference type="ARBA" id="ARBA00004123"/>
    </source>
</evidence>
<dbReference type="CDD" id="cd22912">
    <property type="entry name" value="HFD_H4"/>
    <property type="match status" value="1"/>
</dbReference>
<evidence type="ECO:0000256" key="4">
    <source>
        <dbReference type="ARBA" id="ARBA00006564"/>
    </source>
</evidence>
<dbReference type="GO" id="GO:0003677">
    <property type="term" value="F:DNA binding"/>
    <property type="evidence" value="ECO:0007669"/>
    <property type="project" value="UniProtKB-KW"/>
</dbReference>
<evidence type="ECO:0000256" key="7">
    <source>
        <dbReference type="ARBA" id="ARBA00023125"/>
    </source>
</evidence>
<evidence type="ECO:0000256" key="3">
    <source>
        <dbReference type="ARBA" id="ARBA00004286"/>
    </source>
</evidence>
<evidence type="ECO:0000256" key="6">
    <source>
        <dbReference type="ARBA" id="ARBA00022454"/>
    </source>
</evidence>
<feature type="region of interest" description="Disordered" evidence="11">
    <location>
        <begin position="1"/>
        <end position="25"/>
    </location>
</feature>
<evidence type="ECO:0000256" key="11">
    <source>
        <dbReference type="SAM" id="MobiDB-lite"/>
    </source>
</evidence>
<keyword evidence="8 10" id="KW-0539">Nucleus</keyword>
<dbReference type="FunFam" id="1.10.20.10:FF:000012">
    <property type="entry name" value="Histone H4"/>
    <property type="match status" value="1"/>
</dbReference>
<dbReference type="GO" id="GO:0030527">
    <property type="term" value="F:structural constituent of chromatin"/>
    <property type="evidence" value="ECO:0007669"/>
    <property type="project" value="InterPro"/>
</dbReference>
<dbReference type="GO" id="GO:0005634">
    <property type="term" value="C:nucleus"/>
    <property type="evidence" value="ECO:0007669"/>
    <property type="project" value="UniProtKB-SubCell"/>
</dbReference>
<proteinExistence type="inferred from homology"/>
<dbReference type="GO" id="GO:0046982">
    <property type="term" value="F:protein heterodimerization activity"/>
    <property type="evidence" value="ECO:0007669"/>
    <property type="project" value="InterPro"/>
</dbReference>
<dbReference type="AlphaFoldDB" id="A0AA39LBI7"/>
<dbReference type="InterPro" id="IPR009072">
    <property type="entry name" value="Histone-fold"/>
</dbReference>
<keyword evidence="9 10" id="KW-0544">Nucleosome core</keyword>
<evidence type="ECO:0000313" key="14">
    <source>
        <dbReference type="Proteomes" id="UP001175261"/>
    </source>
</evidence>
<evidence type="ECO:0000313" key="13">
    <source>
        <dbReference type="EMBL" id="KAK0391187.1"/>
    </source>
</evidence>
<feature type="compositionally biased region" description="Gly residues" evidence="11">
    <location>
        <begin position="8"/>
        <end position="24"/>
    </location>
</feature>
<reference evidence="13" key="1">
    <citation type="submission" date="2022-10" db="EMBL/GenBank/DDBJ databases">
        <title>Determination and structural analysis of whole genome sequence of Sarocladium strictum F4-1.</title>
        <authorList>
            <person name="Hu L."/>
            <person name="Jiang Y."/>
        </authorList>
    </citation>
    <scope>NUCLEOTIDE SEQUENCE</scope>
    <source>
        <strain evidence="13">F4-1</strain>
    </source>
</reference>
<dbReference type="Gene3D" id="1.10.20.10">
    <property type="entry name" value="Histone, subunit A"/>
    <property type="match status" value="1"/>
</dbReference>
<organism evidence="13 14">
    <name type="scientific">Sarocladium strictum</name>
    <name type="common">Black bundle disease fungus</name>
    <name type="synonym">Acremonium strictum</name>
    <dbReference type="NCBI Taxonomy" id="5046"/>
    <lineage>
        <taxon>Eukaryota</taxon>
        <taxon>Fungi</taxon>
        <taxon>Dikarya</taxon>
        <taxon>Ascomycota</taxon>
        <taxon>Pezizomycotina</taxon>
        <taxon>Sordariomycetes</taxon>
        <taxon>Hypocreomycetidae</taxon>
        <taxon>Hypocreales</taxon>
        <taxon>Sarocladiaceae</taxon>
        <taxon>Sarocladium</taxon>
    </lineage>
</organism>
<dbReference type="Pfam" id="PF15511">
    <property type="entry name" value="CENP-T_C"/>
    <property type="match status" value="1"/>
</dbReference>
<comment type="function">
    <text evidence="1 10">Core component of nucleosome. Nucleosomes wrap and compact DNA into chromatin, limiting DNA accessibility to the cellular machineries which require DNA as a template. Histones thereby play a central role in transcription regulation, DNA repair, DNA replication and chromosomal stability. DNA accessibility is regulated via a complex set of post-translational modifications of histones, also called histone code, and nucleosome remodeling.</text>
</comment>
<comment type="subcellular location">
    <subcellularLocation>
        <location evidence="3">Chromosome</location>
    </subcellularLocation>
    <subcellularLocation>
        <location evidence="2">Nucleus</location>
    </subcellularLocation>
</comment>
<evidence type="ECO:0000259" key="12">
    <source>
        <dbReference type="Pfam" id="PF15511"/>
    </source>
</evidence>
<feature type="region of interest" description="Disordered" evidence="11">
    <location>
        <begin position="123"/>
        <end position="142"/>
    </location>
</feature>
<dbReference type="Proteomes" id="UP001175261">
    <property type="component" value="Unassembled WGS sequence"/>
</dbReference>
<dbReference type="GO" id="GO:0000786">
    <property type="term" value="C:nucleosome"/>
    <property type="evidence" value="ECO:0007669"/>
    <property type="project" value="UniProtKB-KW"/>
</dbReference>
<feature type="domain" description="CENP-T/Histone H4 histone fold" evidence="12">
    <location>
        <begin position="52"/>
        <end position="109"/>
    </location>
</feature>